<dbReference type="AlphaFoldDB" id="A0A162BUK4"/>
<sequence length="110" mass="11990">TEQETFSCLLIAEFLSSLPSAKFRLATMGIHGITLLITVAVMAGSCIAVPMGSPSSNYGGYSYQTTTAAPYYTTTYAAPSYYTTKSPEYYPTTYAAPTYYTEAPKYYSTK</sequence>
<keyword evidence="1" id="KW-0472">Membrane</keyword>
<organism evidence="2 3">
    <name type="scientific">Daphnia magna</name>
    <dbReference type="NCBI Taxonomy" id="35525"/>
    <lineage>
        <taxon>Eukaryota</taxon>
        <taxon>Metazoa</taxon>
        <taxon>Ecdysozoa</taxon>
        <taxon>Arthropoda</taxon>
        <taxon>Crustacea</taxon>
        <taxon>Branchiopoda</taxon>
        <taxon>Diplostraca</taxon>
        <taxon>Cladocera</taxon>
        <taxon>Anomopoda</taxon>
        <taxon>Daphniidae</taxon>
        <taxon>Daphnia</taxon>
    </lineage>
</organism>
<gene>
    <name evidence="2" type="ORF">APZ42_007339</name>
</gene>
<dbReference type="PANTHER" id="PTHR23263:SF124">
    <property type="entry name" value="SMALL PROLINE-RICH PROTEIN 3"/>
    <property type="match status" value="1"/>
</dbReference>
<comment type="caution">
    <text evidence="2">The sequence shown here is derived from an EMBL/GenBank/DDBJ whole genome shotgun (WGS) entry which is preliminary data.</text>
</comment>
<accession>A0A162BUK4</accession>
<evidence type="ECO:0000313" key="2">
    <source>
        <dbReference type="EMBL" id="KZR97660.1"/>
    </source>
</evidence>
<evidence type="ECO:0000313" key="3">
    <source>
        <dbReference type="Proteomes" id="UP000076858"/>
    </source>
</evidence>
<keyword evidence="1" id="KW-0812">Transmembrane</keyword>
<name>A0A162BUK4_9CRUS</name>
<protein>
    <submittedName>
        <fullName evidence="2">Uncharacterized protein</fullName>
    </submittedName>
</protein>
<keyword evidence="1" id="KW-1133">Transmembrane helix</keyword>
<reference evidence="2 3" key="1">
    <citation type="submission" date="2016-03" db="EMBL/GenBank/DDBJ databases">
        <title>EvidentialGene: Evidence-directed Construction of Genes on Genomes.</title>
        <authorList>
            <person name="Gilbert D.G."/>
            <person name="Choi J.-H."/>
            <person name="Mockaitis K."/>
            <person name="Colbourne J."/>
            <person name="Pfrender M."/>
        </authorList>
    </citation>
    <scope>NUCLEOTIDE SEQUENCE [LARGE SCALE GENOMIC DNA]</scope>
    <source>
        <strain evidence="2 3">Xinb3</strain>
        <tissue evidence="2">Complete organism</tissue>
    </source>
</reference>
<dbReference type="PANTHER" id="PTHR23263">
    <property type="entry name" value="SMALL PROLINE-RICH PROTEIN"/>
    <property type="match status" value="1"/>
</dbReference>
<feature type="non-terminal residue" evidence="2">
    <location>
        <position position="110"/>
    </location>
</feature>
<evidence type="ECO:0000256" key="1">
    <source>
        <dbReference type="SAM" id="Phobius"/>
    </source>
</evidence>
<feature type="non-terminal residue" evidence="2">
    <location>
        <position position="1"/>
    </location>
</feature>
<dbReference type="EMBL" id="LRGB01020566">
    <property type="protein sequence ID" value="KZR97660.1"/>
    <property type="molecule type" value="Genomic_DNA"/>
</dbReference>
<keyword evidence="3" id="KW-1185">Reference proteome</keyword>
<feature type="transmembrane region" description="Helical" evidence="1">
    <location>
        <begin position="25"/>
        <end position="49"/>
    </location>
</feature>
<dbReference type="Proteomes" id="UP000076858">
    <property type="component" value="Unassembled WGS sequence"/>
</dbReference>
<proteinExistence type="predicted"/>